<evidence type="ECO:0000313" key="1">
    <source>
        <dbReference type="Proteomes" id="UP000095280"/>
    </source>
</evidence>
<dbReference type="WBParaSite" id="maker-unitig_21283-snap-gene-0.1-mRNA-1">
    <property type="protein sequence ID" value="maker-unitig_21283-snap-gene-0.1-mRNA-1"/>
    <property type="gene ID" value="maker-unitig_21283-snap-gene-0.1"/>
</dbReference>
<organism evidence="1 2">
    <name type="scientific">Macrostomum lignano</name>
    <dbReference type="NCBI Taxonomy" id="282301"/>
    <lineage>
        <taxon>Eukaryota</taxon>
        <taxon>Metazoa</taxon>
        <taxon>Spiralia</taxon>
        <taxon>Lophotrochozoa</taxon>
        <taxon>Platyhelminthes</taxon>
        <taxon>Rhabditophora</taxon>
        <taxon>Macrostomorpha</taxon>
        <taxon>Macrostomida</taxon>
        <taxon>Macrostomidae</taxon>
        <taxon>Macrostomum</taxon>
    </lineage>
</organism>
<dbReference type="Proteomes" id="UP000095280">
    <property type="component" value="Unplaced"/>
</dbReference>
<name>A0A1I8F6R7_9PLAT</name>
<dbReference type="AlphaFoldDB" id="A0A1I8F6R7"/>
<sequence length="239" mass="25913">MWTHQKLSQHCCLDSRVCDRCVRASAKLLSRLSSAWQQNRQLSLVPLDEGGNSTSALLAATLALCCAYPVLLNDTGNDCPYCQLSPANLHGSVRTLRTTVLGPDSDRWRSVGVAAAMQIIRDSLVERAVRAAVPLESVGDARLSRLVRPRLRARLDAGAGHPAAQLAGGPHLIIGLKMVSTGGSVLLRWLRLVTPEGFEVNVTGLAIDMLDEIARRLKFTKIDFAIGPYHDDGDPADRD</sequence>
<protein>
    <submittedName>
        <fullName evidence="2">GHMP_kinases_N domain-containing protein</fullName>
    </submittedName>
</protein>
<evidence type="ECO:0000313" key="2">
    <source>
        <dbReference type="WBParaSite" id="maker-unitig_21283-snap-gene-0.1-mRNA-1"/>
    </source>
</evidence>
<keyword evidence="1" id="KW-1185">Reference proteome</keyword>
<accession>A0A1I8F6R7</accession>
<proteinExistence type="predicted"/>
<reference evidence="2" key="1">
    <citation type="submission" date="2016-11" db="UniProtKB">
        <authorList>
            <consortium name="WormBaseParasite"/>
        </authorList>
    </citation>
    <scope>IDENTIFICATION</scope>
</reference>